<dbReference type="GO" id="GO:0006508">
    <property type="term" value="P:proteolysis"/>
    <property type="evidence" value="ECO:0007669"/>
    <property type="project" value="UniProtKB-KW"/>
</dbReference>
<feature type="region of interest" description="Disordered" evidence="5">
    <location>
        <begin position="33"/>
        <end position="102"/>
    </location>
</feature>
<dbReference type="GO" id="GO:0008234">
    <property type="term" value="F:cysteine-type peptidase activity"/>
    <property type="evidence" value="ECO:0007669"/>
    <property type="project" value="UniProtKB-KW"/>
</dbReference>
<feature type="transmembrane region" description="Helical" evidence="6">
    <location>
        <begin position="228"/>
        <end position="249"/>
    </location>
</feature>
<keyword evidence="3 8" id="KW-0378">Hydrolase</keyword>
<protein>
    <submittedName>
        <fullName evidence="8">Hydrolase Nlp/P60</fullName>
    </submittedName>
</protein>
<evidence type="ECO:0000256" key="1">
    <source>
        <dbReference type="ARBA" id="ARBA00007074"/>
    </source>
</evidence>
<dbReference type="PROSITE" id="PS51935">
    <property type="entry name" value="NLPC_P60"/>
    <property type="match status" value="1"/>
</dbReference>
<dbReference type="Pfam" id="PF01832">
    <property type="entry name" value="Glucosaminidase"/>
    <property type="match status" value="1"/>
</dbReference>
<evidence type="ECO:0000256" key="4">
    <source>
        <dbReference type="ARBA" id="ARBA00022807"/>
    </source>
</evidence>
<evidence type="ECO:0000256" key="3">
    <source>
        <dbReference type="ARBA" id="ARBA00022801"/>
    </source>
</evidence>
<comment type="caution">
    <text evidence="8">The sequence shown here is derived from an EMBL/GenBank/DDBJ whole genome shotgun (WGS) entry which is preliminary data.</text>
</comment>
<dbReference type="EMBL" id="WAJR01000011">
    <property type="protein sequence ID" value="KAB1640513.1"/>
    <property type="molecule type" value="Genomic_DNA"/>
</dbReference>
<dbReference type="InterPro" id="IPR038765">
    <property type="entry name" value="Papain-like_cys_pep_sf"/>
</dbReference>
<feature type="region of interest" description="Disordered" evidence="5">
    <location>
        <begin position="146"/>
        <end position="190"/>
    </location>
</feature>
<evidence type="ECO:0000313" key="9">
    <source>
        <dbReference type="Proteomes" id="UP000468668"/>
    </source>
</evidence>
<dbReference type="InterPro" id="IPR002901">
    <property type="entry name" value="MGlyc_endo_b_GlcNAc-like_dom"/>
</dbReference>
<dbReference type="RefSeq" id="WP_158049521.1">
    <property type="nucleotide sequence ID" value="NZ_WAJR01000011.1"/>
</dbReference>
<reference evidence="8 9" key="1">
    <citation type="submission" date="2019-09" db="EMBL/GenBank/DDBJ databases">
        <title>Whole genome shotgun sequencing (WGS) of Ellagibacter isourolithinifaciens DSM 104140(T) and Adlercreutzia muris DSM 29508(T).</title>
        <authorList>
            <person name="Stoll D.A."/>
            <person name="Danylec N."/>
            <person name="Huch M."/>
        </authorList>
    </citation>
    <scope>NUCLEOTIDE SEQUENCE [LARGE SCALE GENOMIC DNA]</scope>
    <source>
        <strain evidence="8 9">DSM 104140</strain>
    </source>
</reference>
<organism evidence="8 9">
    <name type="scientific">Ellagibacter isourolithinifaciens</name>
    <dbReference type="NCBI Taxonomy" id="2137581"/>
    <lineage>
        <taxon>Bacteria</taxon>
        <taxon>Bacillati</taxon>
        <taxon>Actinomycetota</taxon>
        <taxon>Coriobacteriia</taxon>
        <taxon>Eggerthellales</taxon>
        <taxon>Eggerthellaceae</taxon>
        <taxon>Ellagibacter</taxon>
    </lineage>
</organism>
<dbReference type="OrthoDB" id="9815778at2"/>
<gene>
    <name evidence="8" type="ORF">F8C90_05825</name>
</gene>
<dbReference type="GO" id="GO:0004040">
    <property type="term" value="F:amidase activity"/>
    <property type="evidence" value="ECO:0007669"/>
    <property type="project" value="InterPro"/>
</dbReference>
<keyword evidence="6" id="KW-1133">Transmembrane helix</keyword>
<proteinExistence type="inferred from homology"/>
<dbReference type="Gene3D" id="3.90.1720.10">
    <property type="entry name" value="endopeptidase domain like (from Nostoc punctiforme)"/>
    <property type="match status" value="1"/>
</dbReference>
<feature type="compositionally biased region" description="Polar residues" evidence="5">
    <location>
        <begin position="36"/>
        <end position="48"/>
    </location>
</feature>
<comment type="similarity">
    <text evidence="1">Belongs to the peptidase C40 family.</text>
</comment>
<evidence type="ECO:0000313" key="8">
    <source>
        <dbReference type="EMBL" id="KAB1640513.1"/>
    </source>
</evidence>
<dbReference type="InterPro" id="IPR051202">
    <property type="entry name" value="Peptidase_C40"/>
</dbReference>
<accession>A0A6N6NLE4</accession>
<feature type="compositionally biased region" description="Polar residues" evidence="5">
    <location>
        <begin position="165"/>
        <end position="179"/>
    </location>
</feature>
<dbReference type="Proteomes" id="UP000468668">
    <property type="component" value="Unassembled WGS sequence"/>
</dbReference>
<dbReference type="Pfam" id="PF00877">
    <property type="entry name" value="NLPC_P60"/>
    <property type="match status" value="1"/>
</dbReference>
<evidence type="ECO:0000256" key="6">
    <source>
        <dbReference type="SAM" id="Phobius"/>
    </source>
</evidence>
<sequence>MDPRSLDNTSASIADIVTADKLDAVSAGIVKDDESQSLSALSEKQSALGTRATCKAAPSKRRMRKSADASAVNADSDGASGVGEASSKTETSSTPSERLKVRQFLEREAVSELDETDEFEGVGSTYDTERGAKRAIAAMRDRKAKGALSASGGSKGSSANAIKSTSAQGTKKAKTTSARGVSHTQASHAAQATGAAAKTAASSSGNAAVAGTVGGSGIAAGGGVLCGVIAFVLVALVIGQIISALFGFWDAEDKKRSMEGLPPYITYEMVEEAIRCQEEFGHPAGCTIAQIICESGQGETMSQLATRDHNLFGMKWASSFASALEVAGKEGWTTQEEYTPGTFTTITAYFTVFKGDVECIRFRSRVFLQASHYSANALIQQAIAERSSDKMAEGLKDAGWATSSAYVDSLKSAMDTYNLRRFDSMTVEDLESGALSADAVIAAAYSQLGVPYVWGGTTPGVGLDCSGLTQYCYRQAGIAIPRNSEDQAAFGRKVPVSEASPGDILWRPGHVAIYIGDDRYIHEPHSGAACTIASGASQFASAIKIR</sequence>
<dbReference type="GeneID" id="98657923"/>
<dbReference type="InterPro" id="IPR000064">
    <property type="entry name" value="NLP_P60_dom"/>
</dbReference>
<name>A0A6N6NLE4_9ACTN</name>
<dbReference type="AlphaFoldDB" id="A0A6N6NLE4"/>
<feature type="domain" description="NlpC/P60" evidence="7">
    <location>
        <begin position="434"/>
        <end position="546"/>
    </location>
</feature>
<keyword evidence="6" id="KW-0812">Transmembrane</keyword>
<evidence type="ECO:0000259" key="7">
    <source>
        <dbReference type="PROSITE" id="PS51935"/>
    </source>
</evidence>
<keyword evidence="2" id="KW-0645">Protease</keyword>
<dbReference type="PANTHER" id="PTHR47053:SF1">
    <property type="entry name" value="MUREIN DD-ENDOPEPTIDASE MEPH-RELATED"/>
    <property type="match status" value="1"/>
</dbReference>
<evidence type="ECO:0000256" key="2">
    <source>
        <dbReference type="ARBA" id="ARBA00022670"/>
    </source>
</evidence>
<dbReference type="PANTHER" id="PTHR47053">
    <property type="entry name" value="MUREIN DD-ENDOPEPTIDASE MEPH-RELATED"/>
    <property type="match status" value="1"/>
</dbReference>
<evidence type="ECO:0000256" key="5">
    <source>
        <dbReference type="SAM" id="MobiDB-lite"/>
    </source>
</evidence>
<keyword evidence="9" id="KW-1185">Reference proteome</keyword>
<dbReference type="SUPFAM" id="SSF54001">
    <property type="entry name" value="Cysteine proteinases"/>
    <property type="match status" value="1"/>
</dbReference>
<feature type="compositionally biased region" description="Low complexity" evidence="5">
    <location>
        <begin position="146"/>
        <end position="164"/>
    </location>
</feature>
<keyword evidence="6" id="KW-0472">Membrane</keyword>
<dbReference type="Gene3D" id="1.10.530.10">
    <property type="match status" value="1"/>
</dbReference>
<feature type="compositionally biased region" description="Low complexity" evidence="5">
    <location>
        <begin position="68"/>
        <end position="96"/>
    </location>
</feature>
<keyword evidence="4" id="KW-0788">Thiol protease</keyword>